<dbReference type="Gene3D" id="1.20.1280.50">
    <property type="match status" value="1"/>
</dbReference>
<proteinExistence type="predicted"/>
<dbReference type="GO" id="GO:0031146">
    <property type="term" value="P:SCF-dependent proteasomal ubiquitin-dependent protein catabolic process"/>
    <property type="evidence" value="ECO:0007669"/>
    <property type="project" value="TreeGrafter"/>
</dbReference>
<dbReference type="SUPFAM" id="SSF81383">
    <property type="entry name" value="F-box domain"/>
    <property type="match status" value="1"/>
</dbReference>
<dbReference type="GeneID" id="17287218"/>
<evidence type="ECO:0000313" key="2">
    <source>
        <dbReference type="EnsemblProtists" id="EOD41948"/>
    </source>
</evidence>
<dbReference type="AlphaFoldDB" id="A0A0D3L1R3"/>
<dbReference type="KEGG" id="ehx:EMIHUDRAFT_194559"/>
<dbReference type="GO" id="GO:0019005">
    <property type="term" value="C:SCF ubiquitin ligase complex"/>
    <property type="evidence" value="ECO:0007669"/>
    <property type="project" value="TreeGrafter"/>
</dbReference>
<dbReference type="EnsemblProtists" id="EOD41948">
    <property type="protein sequence ID" value="EOD41948"/>
    <property type="gene ID" value="EMIHUDRAFT_194559"/>
</dbReference>
<dbReference type="PaxDb" id="2903-EOD41948"/>
<protein>
    <recommendedName>
        <fullName evidence="1">F-box domain-containing protein</fullName>
    </recommendedName>
</protein>
<dbReference type="PANTHER" id="PTHR12874:SF9">
    <property type="entry name" value="F-BOX ONLY PROTEIN 48"/>
    <property type="match status" value="1"/>
</dbReference>
<evidence type="ECO:0000259" key="1">
    <source>
        <dbReference type="PROSITE" id="PS50181"/>
    </source>
</evidence>
<feature type="domain" description="F-box" evidence="1">
    <location>
        <begin position="102"/>
        <end position="148"/>
    </location>
</feature>
<reference evidence="3" key="1">
    <citation type="journal article" date="2013" name="Nature">
        <title>Pan genome of the phytoplankton Emiliania underpins its global distribution.</title>
        <authorList>
            <person name="Read B.A."/>
            <person name="Kegel J."/>
            <person name="Klute M.J."/>
            <person name="Kuo A."/>
            <person name="Lefebvre S.C."/>
            <person name="Maumus F."/>
            <person name="Mayer C."/>
            <person name="Miller J."/>
            <person name="Monier A."/>
            <person name="Salamov A."/>
            <person name="Young J."/>
            <person name="Aguilar M."/>
            <person name="Claverie J.M."/>
            <person name="Frickenhaus S."/>
            <person name="Gonzalez K."/>
            <person name="Herman E.K."/>
            <person name="Lin Y.C."/>
            <person name="Napier J."/>
            <person name="Ogata H."/>
            <person name="Sarno A.F."/>
            <person name="Shmutz J."/>
            <person name="Schroeder D."/>
            <person name="de Vargas C."/>
            <person name="Verret F."/>
            <person name="von Dassow P."/>
            <person name="Valentin K."/>
            <person name="Van de Peer Y."/>
            <person name="Wheeler G."/>
            <person name="Dacks J.B."/>
            <person name="Delwiche C.F."/>
            <person name="Dyhrman S.T."/>
            <person name="Glockner G."/>
            <person name="John U."/>
            <person name="Richards T."/>
            <person name="Worden A.Z."/>
            <person name="Zhang X."/>
            <person name="Grigoriev I.V."/>
            <person name="Allen A.E."/>
            <person name="Bidle K."/>
            <person name="Borodovsky M."/>
            <person name="Bowler C."/>
            <person name="Brownlee C."/>
            <person name="Cock J.M."/>
            <person name="Elias M."/>
            <person name="Gladyshev V.N."/>
            <person name="Groth M."/>
            <person name="Guda C."/>
            <person name="Hadaegh A."/>
            <person name="Iglesias-Rodriguez M.D."/>
            <person name="Jenkins J."/>
            <person name="Jones B.M."/>
            <person name="Lawson T."/>
            <person name="Leese F."/>
            <person name="Lindquist E."/>
            <person name="Lobanov A."/>
            <person name="Lomsadze A."/>
            <person name="Malik S.B."/>
            <person name="Marsh M.E."/>
            <person name="Mackinder L."/>
            <person name="Mock T."/>
            <person name="Mueller-Roeber B."/>
            <person name="Pagarete A."/>
            <person name="Parker M."/>
            <person name="Probert I."/>
            <person name="Quesneville H."/>
            <person name="Raines C."/>
            <person name="Rensing S.A."/>
            <person name="Riano-Pachon D.M."/>
            <person name="Richier S."/>
            <person name="Rokitta S."/>
            <person name="Shiraiwa Y."/>
            <person name="Soanes D.M."/>
            <person name="van der Giezen M."/>
            <person name="Wahlund T.M."/>
            <person name="Williams B."/>
            <person name="Wilson W."/>
            <person name="Wolfe G."/>
            <person name="Wurch L.L."/>
        </authorList>
    </citation>
    <scope>NUCLEOTIDE SEQUENCE</scope>
</reference>
<organism evidence="2 3">
    <name type="scientific">Emiliania huxleyi (strain CCMP1516)</name>
    <dbReference type="NCBI Taxonomy" id="280463"/>
    <lineage>
        <taxon>Eukaryota</taxon>
        <taxon>Haptista</taxon>
        <taxon>Haptophyta</taxon>
        <taxon>Prymnesiophyceae</taxon>
        <taxon>Isochrysidales</taxon>
        <taxon>Noelaerhabdaceae</taxon>
        <taxon>Emiliania</taxon>
    </lineage>
</organism>
<dbReference type="Pfam" id="PF12937">
    <property type="entry name" value="F-box-like"/>
    <property type="match status" value="1"/>
</dbReference>
<name>A0A0D3L1R3_EMIH1</name>
<dbReference type="Gene3D" id="3.10.450.50">
    <property type="match status" value="1"/>
</dbReference>
<keyword evidence="3" id="KW-1185">Reference proteome</keyword>
<dbReference type="Proteomes" id="UP000013827">
    <property type="component" value="Unassembled WGS sequence"/>
</dbReference>
<dbReference type="RefSeq" id="XP_005794377.1">
    <property type="nucleotide sequence ID" value="XM_005794320.1"/>
</dbReference>
<dbReference type="HOGENOM" id="CLU_753208_0_0_1"/>
<dbReference type="InterPro" id="IPR001810">
    <property type="entry name" value="F-box_dom"/>
</dbReference>
<evidence type="ECO:0000313" key="3">
    <source>
        <dbReference type="Proteomes" id="UP000013827"/>
    </source>
</evidence>
<dbReference type="PROSITE" id="PS50181">
    <property type="entry name" value="FBOX"/>
    <property type="match status" value="1"/>
</dbReference>
<dbReference type="GO" id="GO:0005737">
    <property type="term" value="C:cytoplasm"/>
    <property type="evidence" value="ECO:0007669"/>
    <property type="project" value="TreeGrafter"/>
</dbReference>
<dbReference type="PANTHER" id="PTHR12874">
    <property type="entry name" value="F-BOX ONLY PROTEIN 48-RELATED"/>
    <property type="match status" value="1"/>
</dbReference>
<dbReference type="InterPro" id="IPR036047">
    <property type="entry name" value="F-box-like_dom_sf"/>
</dbReference>
<accession>A0A0D3L1R3</accession>
<dbReference type="SMART" id="SM00256">
    <property type="entry name" value="FBOX"/>
    <property type="match status" value="1"/>
</dbReference>
<sequence>MGLALPTESLSSLAAAAAICTLAALAVGTALATRGLRAEAIEQDVARVRAARMRAQAKSHAALASAVLAGRAAEEQKARATEARTAAMASLASDASTCTVSTTGPIELPPELWLAVASYLDARSLVRFAQACRCLRACASTPSLWETLLERLGVTVEGCGPTAEAREGALPSAPAVGPRLLFSRARAAIAKNEGFYRSFRERDHLAMASLWLSDARPWPEREQISQFFPAGLLRDYPDLCAINDSWARGFGSGHDRLKHVRRITISPCGRLVRFALRERILSSRGIRTPGPGIASRNDFVLPQAGEGDEWPGHSQQELREAGNAGFKGTTYTFTNVDLSKLPPGSMGTYYLVNLPGNGAEGMTATASN</sequence>
<reference evidence="2" key="2">
    <citation type="submission" date="2024-10" db="UniProtKB">
        <authorList>
            <consortium name="EnsemblProtists"/>
        </authorList>
    </citation>
    <scope>IDENTIFICATION</scope>
</reference>